<dbReference type="GeneID" id="34519936"/>
<name>W6MJU2_9ASCO</name>
<dbReference type="InterPro" id="IPR018612">
    <property type="entry name" value="NSRP1_N"/>
</dbReference>
<dbReference type="STRING" id="1382522.W6MJU2"/>
<evidence type="ECO:0000313" key="5">
    <source>
        <dbReference type="EMBL" id="CDK26546.1"/>
    </source>
</evidence>
<evidence type="ECO:0000259" key="4">
    <source>
        <dbReference type="Pfam" id="PF09745"/>
    </source>
</evidence>
<evidence type="ECO:0000256" key="1">
    <source>
        <dbReference type="ARBA" id="ARBA00010126"/>
    </source>
</evidence>
<reference evidence="5" key="2">
    <citation type="submission" date="2014-02" db="EMBL/GenBank/DDBJ databases">
        <title>Complete DNA sequence of /Kuraishia capsulata/ illustrates novel genomic features among budding yeasts (/Saccharomycotina/).</title>
        <authorList>
            <person name="Morales L."/>
            <person name="Noel B."/>
            <person name="Porcel B."/>
            <person name="Marcet-Houben M."/>
            <person name="Hullo M-F."/>
            <person name="Sacerdot C."/>
            <person name="Tekaia F."/>
            <person name="Leh-Louis V."/>
            <person name="Despons L."/>
            <person name="Khanna V."/>
            <person name="Aury J-M."/>
            <person name="Barbe V."/>
            <person name="Couloux A."/>
            <person name="Labadie K."/>
            <person name="Pelletier E."/>
            <person name="Souciet J-L."/>
            <person name="Boekhout T."/>
            <person name="Gabaldon T."/>
            <person name="Wincker P."/>
            <person name="Dujon B."/>
        </authorList>
    </citation>
    <scope>NUCLEOTIDE SEQUENCE</scope>
    <source>
        <strain evidence="5">CBS 1993</strain>
    </source>
</reference>
<feature type="domain" description="Nuclear speckle splicing regulatory protein 1 N-terminal" evidence="4">
    <location>
        <begin position="49"/>
        <end position="147"/>
    </location>
</feature>
<keyword evidence="2" id="KW-0175">Coiled coil</keyword>
<dbReference type="GO" id="GO:0000381">
    <property type="term" value="P:regulation of alternative mRNA splicing, via spliceosome"/>
    <property type="evidence" value="ECO:0007669"/>
    <property type="project" value="InterPro"/>
</dbReference>
<comment type="similarity">
    <text evidence="1">Belongs to the NSRP1 family.</text>
</comment>
<feature type="compositionally biased region" description="Basic and acidic residues" evidence="3">
    <location>
        <begin position="216"/>
        <end position="235"/>
    </location>
</feature>
<dbReference type="PANTHER" id="PTHR31938:SF4">
    <property type="entry name" value="NUCLEAR SPECKLE SPLICING REGULATORY PROTEIN 1"/>
    <property type="match status" value="1"/>
</dbReference>
<dbReference type="HOGENOM" id="CLU_1049953_0_0_1"/>
<dbReference type="InterPro" id="IPR042816">
    <property type="entry name" value="Nsrp1"/>
</dbReference>
<dbReference type="OrthoDB" id="3981273at2759"/>
<feature type="region of interest" description="Disordered" evidence="3">
    <location>
        <begin position="160"/>
        <end position="235"/>
    </location>
</feature>
<dbReference type="PANTHER" id="PTHR31938">
    <property type="entry name" value="NUCLEAR SPECKLE SPLICING REGULATORY PROTEIN 1"/>
    <property type="match status" value="1"/>
</dbReference>
<sequence>MNVRKLQTAKAKRPLAAFAESSDEEEAPPALKVTPKFKIPRVTAPKKPDIAEDSSAYLYDEVYDSIKKDDPQNQRKKAEKGAIYMDKLLKAKEQRQRDRLTVENLKVAKEREAEGDSFDDKESFLTSSYKKYKDEVEQTLAQEAAETRSGVGQLVQRIMQRGGDVTAPNVSSGKVSEHSETPAATEVNPAEGQELQEEPLKLSGGLNIMKKPTQKLRQEDVLDKNSKKHPESHEEKVIRFLLKHRTTEEQIQQARDRFLERRANR</sequence>
<accession>W6MJU2</accession>
<gene>
    <name evidence="5" type="ORF">KUCA_T00002518001</name>
</gene>
<evidence type="ECO:0000256" key="2">
    <source>
        <dbReference type="ARBA" id="ARBA00023054"/>
    </source>
</evidence>
<dbReference type="AlphaFoldDB" id="W6MJU2"/>
<reference evidence="5" key="1">
    <citation type="submission" date="2013-12" db="EMBL/GenBank/DDBJ databases">
        <authorList>
            <person name="Genoscope - CEA"/>
        </authorList>
    </citation>
    <scope>NUCLEOTIDE SEQUENCE</scope>
    <source>
        <strain evidence="5">CBS 1993</strain>
    </source>
</reference>
<dbReference type="Proteomes" id="UP000019384">
    <property type="component" value="Unassembled WGS sequence"/>
</dbReference>
<evidence type="ECO:0000313" key="6">
    <source>
        <dbReference type="Proteomes" id="UP000019384"/>
    </source>
</evidence>
<dbReference type="RefSeq" id="XP_022458548.1">
    <property type="nucleotide sequence ID" value="XM_022602777.1"/>
</dbReference>
<feature type="region of interest" description="Disordered" evidence="3">
    <location>
        <begin position="1"/>
        <end position="32"/>
    </location>
</feature>
<dbReference type="EMBL" id="HG793127">
    <property type="protein sequence ID" value="CDK26546.1"/>
    <property type="molecule type" value="Genomic_DNA"/>
</dbReference>
<keyword evidence="6" id="KW-1185">Reference proteome</keyword>
<evidence type="ECO:0000256" key="3">
    <source>
        <dbReference type="SAM" id="MobiDB-lite"/>
    </source>
</evidence>
<protein>
    <recommendedName>
        <fullName evidence="4">Nuclear speckle splicing regulatory protein 1 N-terminal domain-containing protein</fullName>
    </recommendedName>
</protein>
<dbReference type="Pfam" id="PF09745">
    <property type="entry name" value="NSRP1_N"/>
    <property type="match status" value="1"/>
</dbReference>
<organism evidence="5 6">
    <name type="scientific">Kuraishia capsulata CBS 1993</name>
    <dbReference type="NCBI Taxonomy" id="1382522"/>
    <lineage>
        <taxon>Eukaryota</taxon>
        <taxon>Fungi</taxon>
        <taxon>Dikarya</taxon>
        <taxon>Ascomycota</taxon>
        <taxon>Saccharomycotina</taxon>
        <taxon>Pichiomycetes</taxon>
        <taxon>Pichiales</taxon>
        <taxon>Pichiaceae</taxon>
        <taxon>Kuraishia</taxon>
    </lineage>
</organism>
<proteinExistence type="inferred from homology"/>